<dbReference type="OrthoDB" id="3562087at2759"/>
<name>A0A4V4HT04_9HELO</name>
<reference evidence="1 2" key="1">
    <citation type="submission" date="2017-12" db="EMBL/GenBank/DDBJ databases">
        <title>Comparative genomics of Botrytis spp.</title>
        <authorList>
            <person name="Valero-Jimenez C.A."/>
            <person name="Tapia P."/>
            <person name="Veloso J."/>
            <person name="Silva-Moreno E."/>
            <person name="Staats M."/>
            <person name="Valdes J.H."/>
            <person name="Van Kan J.A.L."/>
        </authorList>
    </citation>
    <scope>NUCLEOTIDE SEQUENCE [LARGE SCALE GENOMIC DNA]</scope>
    <source>
        <strain evidence="1 2">MUCL435</strain>
    </source>
</reference>
<comment type="caution">
    <text evidence="1">The sequence shown here is derived from an EMBL/GenBank/DDBJ whole genome shotgun (WGS) entry which is preliminary data.</text>
</comment>
<protein>
    <submittedName>
        <fullName evidence="1">Uncharacterized protein</fullName>
    </submittedName>
</protein>
<sequence>MPFVFDPAAIIASRGPETLGEQFESYRLDAVYSLTRVVDFRPYYEAHNDESESRDLINLTDDSLEFAAAKFEVSQDDLRFELESMRALFPHIQYANWPYRQFPYVPKCLLYMCGFALANALVADSNPISKIVCGTTQNVALYAGSPRLRLTLLVGLGFSGLWSFTRACKMGIIIWCRFSLYGLIKKFEAGRLDKGDVHALESFEWRMLWRVSEDDIESVFKLVISLLHKPPLA</sequence>
<dbReference type="AlphaFoldDB" id="A0A4V4HT04"/>
<gene>
    <name evidence="1" type="ORF">BGAL_1112g00010</name>
</gene>
<dbReference type="EMBL" id="PQXL01001107">
    <property type="protein sequence ID" value="THV43686.1"/>
    <property type="molecule type" value="Genomic_DNA"/>
</dbReference>
<accession>A0A4V4HT04</accession>
<dbReference type="Proteomes" id="UP000308671">
    <property type="component" value="Unassembled WGS sequence"/>
</dbReference>
<organism evidence="1 2">
    <name type="scientific">Botrytis galanthina</name>
    <dbReference type="NCBI Taxonomy" id="278940"/>
    <lineage>
        <taxon>Eukaryota</taxon>
        <taxon>Fungi</taxon>
        <taxon>Dikarya</taxon>
        <taxon>Ascomycota</taxon>
        <taxon>Pezizomycotina</taxon>
        <taxon>Leotiomycetes</taxon>
        <taxon>Helotiales</taxon>
        <taxon>Sclerotiniaceae</taxon>
        <taxon>Botrytis</taxon>
    </lineage>
</organism>
<evidence type="ECO:0000313" key="1">
    <source>
        <dbReference type="EMBL" id="THV43686.1"/>
    </source>
</evidence>
<proteinExistence type="predicted"/>
<evidence type="ECO:0000313" key="2">
    <source>
        <dbReference type="Proteomes" id="UP000308671"/>
    </source>
</evidence>
<keyword evidence="2" id="KW-1185">Reference proteome</keyword>